<evidence type="ECO:0000256" key="4">
    <source>
        <dbReference type="ARBA" id="ARBA00022692"/>
    </source>
</evidence>
<dbReference type="AlphaFoldDB" id="A0AA38H233"/>
<evidence type="ECO:0000313" key="10">
    <source>
        <dbReference type="Proteomes" id="UP001164286"/>
    </source>
</evidence>
<comment type="similarity">
    <text evidence="2">Belongs to the SLC35F solute transporter family.</text>
</comment>
<evidence type="ECO:0000256" key="5">
    <source>
        <dbReference type="ARBA" id="ARBA00022989"/>
    </source>
</evidence>
<dbReference type="GO" id="GO:0022857">
    <property type="term" value="F:transmembrane transporter activity"/>
    <property type="evidence" value="ECO:0007669"/>
    <property type="project" value="InterPro"/>
</dbReference>
<feature type="transmembrane region" description="Helical" evidence="8">
    <location>
        <begin position="51"/>
        <end position="72"/>
    </location>
</feature>
<dbReference type="Pfam" id="PF06027">
    <property type="entry name" value="SLC35F"/>
    <property type="match status" value="1"/>
</dbReference>
<feature type="transmembrane region" description="Helical" evidence="8">
    <location>
        <begin position="12"/>
        <end position="31"/>
    </location>
</feature>
<feature type="transmembrane region" description="Helical" evidence="8">
    <location>
        <begin position="361"/>
        <end position="382"/>
    </location>
</feature>
<name>A0AA38H233_9TREE</name>
<proteinExistence type="inferred from homology"/>
<evidence type="ECO:0008006" key="11">
    <source>
        <dbReference type="Google" id="ProtNLM"/>
    </source>
</evidence>
<feature type="transmembrane region" description="Helical" evidence="8">
    <location>
        <begin position="334"/>
        <end position="355"/>
    </location>
</feature>
<sequence>MPPAPESLLRTARRYLVGVGLLLGVVLLWTVSNFITNSLETGEKAWNKPFLITYIDTAGFTVYLIPTLLRYWRGELHSDKRSEAYQPLSQSEDPSNPSNRSARSRSPSASPYRPPRSIDLDSAPLTESQLPGELPKLTIRETAQVAAWWAAVWFAANWAVNASLAWTSVASVTILSSTSGFFTLALGRMVGVESLTRTKFLAVLASFVGVVMVTRSDSTLSSSSSSTLSDLPAHPVLGDLAAILSACFYAKYVILLKKQVGDEDRADMQLMLGFAGLFSTTLLLPLIPILHYLNWEPFELPPTRTAWIICGINMAITLSSDYMYMLAMLKTTPMLATVGLSLTIPLALVGSLFIPSSSPDAITPLSLGGAVLVVSAFGMLGLQGWRESMGSDQASPVDQTEHSGDGQVAV</sequence>
<evidence type="ECO:0000256" key="3">
    <source>
        <dbReference type="ARBA" id="ARBA00022448"/>
    </source>
</evidence>
<evidence type="ECO:0000313" key="9">
    <source>
        <dbReference type="EMBL" id="KAI9632695.1"/>
    </source>
</evidence>
<keyword evidence="5 8" id="KW-1133">Transmembrane helix</keyword>
<reference evidence="9" key="1">
    <citation type="journal article" date="2022" name="G3 (Bethesda)">
        <title>High quality genome of the basidiomycete yeast Dioszegia hungarica PDD-24b-2 isolated from cloud water.</title>
        <authorList>
            <person name="Jarrige D."/>
            <person name="Haridas S."/>
            <person name="Bleykasten-Grosshans C."/>
            <person name="Joly M."/>
            <person name="Nadalig T."/>
            <person name="Sancelme M."/>
            <person name="Vuilleumier S."/>
            <person name="Grigoriev I.V."/>
            <person name="Amato P."/>
            <person name="Bringel F."/>
        </authorList>
    </citation>
    <scope>NUCLEOTIDE SEQUENCE</scope>
    <source>
        <strain evidence="9">PDD-24b-2</strain>
    </source>
</reference>
<feature type="transmembrane region" description="Helical" evidence="8">
    <location>
        <begin position="268"/>
        <end position="293"/>
    </location>
</feature>
<feature type="region of interest" description="Disordered" evidence="7">
    <location>
        <begin position="389"/>
        <end position="410"/>
    </location>
</feature>
<comment type="caution">
    <text evidence="9">The sequence shown here is derived from an EMBL/GenBank/DDBJ whole genome shotgun (WGS) entry which is preliminary data.</text>
</comment>
<evidence type="ECO:0000256" key="1">
    <source>
        <dbReference type="ARBA" id="ARBA00004141"/>
    </source>
</evidence>
<dbReference type="SUPFAM" id="SSF103481">
    <property type="entry name" value="Multidrug resistance efflux transporter EmrE"/>
    <property type="match status" value="1"/>
</dbReference>
<keyword evidence="10" id="KW-1185">Reference proteome</keyword>
<dbReference type="GO" id="GO:0000329">
    <property type="term" value="C:fungal-type vacuole membrane"/>
    <property type="evidence" value="ECO:0007669"/>
    <property type="project" value="TreeGrafter"/>
</dbReference>
<dbReference type="EMBL" id="JAKWFO010000014">
    <property type="protein sequence ID" value="KAI9632695.1"/>
    <property type="molecule type" value="Genomic_DNA"/>
</dbReference>
<dbReference type="GeneID" id="77730578"/>
<comment type="subcellular location">
    <subcellularLocation>
        <location evidence="1">Membrane</location>
        <topology evidence="1">Multi-pass membrane protein</topology>
    </subcellularLocation>
</comment>
<dbReference type="InterPro" id="IPR009262">
    <property type="entry name" value="SLC35_F1/F2/F6"/>
</dbReference>
<dbReference type="Proteomes" id="UP001164286">
    <property type="component" value="Unassembled WGS sequence"/>
</dbReference>
<evidence type="ECO:0000256" key="6">
    <source>
        <dbReference type="ARBA" id="ARBA00023136"/>
    </source>
</evidence>
<keyword evidence="4 8" id="KW-0812">Transmembrane</keyword>
<keyword evidence="6 8" id="KW-0472">Membrane</keyword>
<feature type="transmembrane region" description="Helical" evidence="8">
    <location>
        <begin position="236"/>
        <end position="256"/>
    </location>
</feature>
<accession>A0AA38H233</accession>
<gene>
    <name evidence="9" type="ORF">MKK02DRAFT_41004</name>
</gene>
<evidence type="ECO:0000256" key="2">
    <source>
        <dbReference type="ARBA" id="ARBA00007863"/>
    </source>
</evidence>
<dbReference type="InterPro" id="IPR037185">
    <property type="entry name" value="EmrE-like"/>
</dbReference>
<dbReference type="PANTHER" id="PTHR23051">
    <property type="entry name" value="SOLUTE CARRIER FAMILY 35, MEMBER F5"/>
    <property type="match status" value="1"/>
</dbReference>
<feature type="transmembrane region" description="Helical" evidence="8">
    <location>
        <begin position="305"/>
        <end position="327"/>
    </location>
</feature>
<feature type="region of interest" description="Disordered" evidence="7">
    <location>
        <begin position="83"/>
        <end position="126"/>
    </location>
</feature>
<feature type="transmembrane region" description="Helical" evidence="8">
    <location>
        <begin position="198"/>
        <end position="216"/>
    </location>
</feature>
<protein>
    <recommendedName>
        <fullName evidence="11">EamA domain-containing protein</fullName>
    </recommendedName>
</protein>
<dbReference type="PANTHER" id="PTHR23051:SF0">
    <property type="entry name" value="SOLUTE CARRIER FAMILY 35 MEMBER F5"/>
    <property type="match status" value="1"/>
</dbReference>
<evidence type="ECO:0000256" key="7">
    <source>
        <dbReference type="SAM" id="MobiDB-lite"/>
    </source>
</evidence>
<evidence type="ECO:0000256" key="8">
    <source>
        <dbReference type="SAM" id="Phobius"/>
    </source>
</evidence>
<organism evidence="9 10">
    <name type="scientific">Dioszegia hungarica</name>
    <dbReference type="NCBI Taxonomy" id="4972"/>
    <lineage>
        <taxon>Eukaryota</taxon>
        <taxon>Fungi</taxon>
        <taxon>Dikarya</taxon>
        <taxon>Basidiomycota</taxon>
        <taxon>Agaricomycotina</taxon>
        <taxon>Tremellomycetes</taxon>
        <taxon>Tremellales</taxon>
        <taxon>Bulleribasidiaceae</taxon>
        <taxon>Dioszegia</taxon>
    </lineage>
</organism>
<feature type="transmembrane region" description="Helical" evidence="8">
    <location>
        <begin position="166"/>
        <end position="186"/>
    </location>
</feature>
<dbReference type="RefSeq" id="XP_052942472.1">
    <property type="nucleotide sequence ID" value="XM_053091373.1"/>
</dbReference>
<keyword evidence="3" id="KW-0813">Transport</keyword>
<feature type="compositionally biased region" description="Low complexity" evidence="7">
    <location>
        <begin position="94"/>
        <end position="117"/>
    </location>
</feature>